<feature type="domain" description="SHSP" evidence="8">
    <location>
        <begin position="23"/>
        <end position="143"/>
    </location>
</feature>
<dbReference type="Proteomes" id="UP000197138">
    <property type="component" value="Unassembled WGS sequence"/>
</dbReference>
<reference evidence="11" key="1">
    <citation type="journal article" date="2017" name="Plant J.">
        <title>The pomegranate (Punica granatum L.) genome and the genomics of punicalagin biosynthesis.</title>
        <authorList>
            <person name="Qin G."/>
            <person name="Xu C."/>
            <person name="Ming R."/>
            <person name="Tang H."/>
            <person name="Guyot R."/>
            <person name="Kramer E.M."/>
            <person name="Hu Y."/>
            <person name="Yi X."/>
            <person name="Qi Y."/>
            <person name="Xu X."/>
            <person name="Gao Z."/>
            <person name="Pan H."/>
            <person name="Jian J."/>
            <person name="Tian Y."/>
            <person name="Yue Z."/>
            <person name="Xu Y."/>
        </authorList>
    </citation>
    <scope>NUCLEOTIDE SEQUENCE [LARGE SCALE GENOMIC DNA]</scope>
    <source>
        <strain evidence="11">cv. Dabenzi</strain>
    </source>
</reference>
<evidence type="ECO:0000256" key="1">
    <source>
        <dbReference type="ARBA" id="ARBA00004162"/>
    </source>
</evidence>
<dbReference type="GO" id="GO:0005886">
    <property type="term" value="C:plasma membrane"/>
    <property type="evidence" value="ECO:0007669"/>
    <property type="project" value="UniProtKB-SubCell"/>
</dbReference>
<dbReference type="EMBL" id="PGOL01001505">
    <property type="protein sequence ID" value="PKI57428.1"/>
    <property type="molecule type" value="Genomic_DNA"/>
</dbReference>
<evidence type="ECO:0000256" key="5">
    <source>
        <dbReference type="RuleBase" id="RU003616"/>
    </source>
</evidence>
<dbReference type="InterPro" id="IPR002068">
    <property type="entry name" value="A-crystallin/Hsp20_dom"/>
</dbReference>
<dbReference type="AlphaFoldDB" id="A0A218XKP6"/>
<dbReference type="GO" id="GO:0034605">
    <property type="term" value="P:cellular response to heat"/>
    <property type="evidence" value="ECO:0007669"/>
    <property type="project" value="TreeGrafter"/>
</dbReference>
<gene>
    <name evidence="9" type="ORF">CDL15_Pgr027828</name>
    <name evidence="10" type="ORF">CRG98_022079</name>
</gene>
<dbReference type="STRING" id="22663.A0A218XKP6"/>
<dbReference type="InterPro" id="IPR008978">
    <property type="entry name" value="HSP20-like_chaperone"/>
</dbReference>
<keyword evidence="3" id="KW-0611">Plant defense</keyword>
<evidence type="ECO:0000313" key="10">
    <source>
        <dbReference type="EMBL" id="PKI57428.1"/>
    </source>
</evidence>
<keyword evidence="2" id="KW-1003">Cell membrane</keyword>
<evidence type="ECO:0000313" key="9">
    <source>
        <dbReference type="EMBL" id="OWM85041.1"/>
    </source>
</evidence>
<reference evidence="9" key="2">
    <citation type="submission" date="2017-06" db="EMBL/GenBank/DDBJ databases">
        <title>The pomegranate genome and the genomics of punicalagin biosynthesis.</title>
        <authorList>
            <person name="Xu C."/>
        </authorList>
    </citation>
    <scope>NUCLEOTIDE SEQUENCE [LARGE SCALE GENOMIC DNA]</scope>
    <source>
        <tissue evidence="9">Fresh leaf</tissue>
    </source>
</reference>
<evidence type="ECO:0000313" key="12">
    <source>
        <dbReference type="Proteomes" id="UP000233551"/>
    </source>
</evidence>
<feature type="compositionally biased region" description="Basic and acidic residues" evidence="6">
    <location>
        <begin position="152"/>
        <end position="214"/>
    </location>
</feature>
<feature type="region of interest" description="Disordered" evidence="6">
    <location>
        <begin position="144"/>
        <end position="274"/>
    </location>
</feature>
<evidence type="ECO:0000256" key="4">
    <source>
        <dbReference type="PROSITE-ProRule" id="PRU00285"/>
    </source>
</evidence>
<comment type="caution">
    <text evidence="9">The sequence shown here is derived from an EMBL/GenBank/DDBJ whole genome shotgun (WGS) entry which is preliminary data.</text>
</comment>
<name>A0A218XKP6_PUNGR</name>
<dbReference type="Pfam" id="PF00011">
    <property type="entry name" value="HSP20"/>
    <property type="match status" value="1"/>
</dbReference>
<dbReference type="PANTHER" id="PTHR43670:SF34">
    <property type="entry name" value="HSP20-LIKE CHAPERONES SUPERFAMILY PROTEIN"/>
    <property type="match status" value="1"/>
</dbReference>
<dbReference type="OrthoDB" id="1920188at2759"/>
<sequence length="304" mass="34036">MELELGLKISQTRDDLSSMADLRISKDAGGVLFFSRETEEKFVLTGHLRGYRRKHIDIRINEDGTLISISGKKPVQEKVIQGWIVYKKEVELKGFTKVFQIPRGVILDKIKAKFNDAGSVLTISMPKRVKGISGEGIEEVKEAVGGDWESSGVRDEVDGMTGREREEKSTREETSTSKVEDRQKLDQETSEGKGVQTHEKIKTEARDVVQERKTNQQKLTESVEAATAPDKFTQQSESALEETDREEGAEEKEEKRTLNSGGDDGTRQEGRRKKFKICTPVVAGSALLVSLIVLVINLTKAKRR</sequence>
<keyword evidence="12" id="KW-1185">Reference proteome</keyword>
<dbReference type="GO" id="GO:0006952">
    <property type="term" value="P:defense response"/>
    <property type="evidence" value="ECO:0007669"/>
    <property type="project" value="UniProtKB-KW"/>
</dbReference>
<dbReference type="Gene3D" id="2.60.40.790">
    <property type="match status" value="1"/>
</dbReference>
<evidence type="ECO:0000313" key="11">
    <source>
        <dbReference type="Proteomes" id="UP000197138"/>
    </source>
</evidence>
<dbReference type="CDD" id="cd06464">
    <property type="entry name" value="ACD_sHsps-like"/>
    <property type="match status" value="1"/>
</dbReference>
<evidence type="ECO:0000259" key="8">
    <source>
        <dbReference type="PROSITE" id="PS01031"/>
    </source>
</evidence>
<feature type="transmembrane region" description="Helical" evidence="7">
    <location>
        <begin position="281"/>
        <end position="299"/>
    </location>
</feature>
<organism evidence="9 11">
    <name type="scientific">Punica granatum</name>
    <name type="common">Pomegranate</name>
    <dbReference type="NCBI Taxonomy" id="22663"/>
    <lineage>
        <taxon>Eukaryota</taxon>
        <taxon>Viridiplantae</taxon>
        <taxon>Streptophyta</taxon>
        <taxon>Embryophyta</taxon>
        <taxon>Tracheophyta</taxon>
        <taxon>Spermatophyta</taxon>
        <taxon>Magnoliopsida</taxon>
        <taxon>eudicotyledons</taxon>
        <taxon>Gunneridae</taxon>
        <taxon>Pentapetalae</taxon>
        <taxon>rosids</taxon>
        <taxon>malvids</taxon>
        <taxon>Myrtales</taxon>
        <taxon>Lythraceae</taxon>
        <taxon>Punica</taxon>
    </lineage>
</organism>
<keyword evidence="7" id="KW-1133">Transmembrane helix</keyword>
<comment type="subcellular location">
    <subcellularLocation>
        <location evidence="1">Cell membrane</location>
        <topology evidence="1">Single-pass membrane protein</topology>
    </subcellularLocation>
</comment>
<proteinExistence type="inferred from homology"/>
<dbReference type="PANTHER" id="PTHR43670">
    <property type="entry name" value="HEAT SHOCK PROTEIN 26"/>
    <property type="match status" value="1"/>
</dbReference>
<dbReference type="GeneID" id="116205544"/>
<keyword evidence="7" id="KW-0812">Transmembrane</keyword>
<protein>
    <recommendedName>
        <fullName evidence="8">SHSP domain-containing protein</fullName>
    </recommendedName>
</protein>
<evidence type="ECO:0000256" key="6">
    <source>
        <dbReference type="SAM" id="MobiDB-lite"/>
    </source>
</evidence>
<dbReference type="EMBL" id="MTKT01001287">
    <property type="protein sequence ID" value="OWM85041.1"/>
    <property type="molecule type" value="Genomic_DNA"/>
</dbReference>
<evidence type="ECO:0000256" key="3">
    <source>
        <dbReference type="ARBA" id="ARBA00022821"/>
    </source>
</evidence>
<dbReference type="Proteomes" id="UP000233551">
    <property type="component" value="Unassembled WGS sequence"/>
</dbReference>
<comment type="similarity">
    <text evidence="4 5">Belongs to the small heat shock protein (HSP20) family.</text>
</comment>
<accession>A0A218XKP6</accession>
<evidence type="ECO:0000256" key="2">
    <source>
        <dbReference type="ARBA" id="ARBA00022475"/>
    </source>
</evidence>
<feature type="compositionally biased region" description="Acidic residues" evidence="6">
    <location>
        <begin position="239"/>
        <end position="251"/>
    </location>
</feature>
<dbReference type="PROSITE" id="PS01031">
    <property type="entry name" value="SHSP"/>
    <property type="match status" value="1"/>
</dbReference>
<evidence type="ECO:0000256" key="7">
    <source>
        <dbReference type="SAM" id="Phobius"/>
    </source>
</evidence>
<dbReference type="SUPFAM" id="SSF49764">
    <property type="entry name" value="HSP20-like chaperones"/>
    <property type="match status" value="1"/>
</dbReference>
<keyword evidence="7" id="KW-0472">Membrane</keyword>
<reference evidence="10 12" key="3">
    <citation type="submission" date="2017-11" db="EMBL/GenBank/DDBJ databases">
        <title>De-novo sequencing of pomegranate (Punica granatum L.) genome.</title>
        <authorList>
            <person name="Akparov Z."/>
            <person name="Amiraslanov A."/>
            <person name="Hajiyeva S."/>
            <person name="Abbasov M."/>
            <person name="Kaur K."/>
            <person name="Hamwieh A."/>
            <person name="Solovyev V."/>
            <person name="Salamov A."/>
            <person name="Braich B."/>
            <person name="Kosarev P."/>
            <person name="Mahmoud A."/>
            <person name="Hajiyev E."/>
            <person name="Babayeva S."/>
            <person name="Izzatullayeva V."/>
            <person name="Mammadov A."/>
            <person name="Mammadov A."/>
            <person name="Sharifova S."/>
            <person name="Ojaghi J."/>
            <person name="Eynullazada K."/>
            <person name="Bayramov B."/>
            <person name="Abdulazimova A."/>
            <person name="Shahmuradov I."/>
        </authorList>
    </citation>
    <scope>NUCLEOTIDE SEQUENCE [LARGE SCALE GENOMIC DNA]</scope>
    <source>
        <strain evidence="10">AG2017</strain>
        <strain evidence="12">cv. AG2017</strain>
        <tissue evidence="10">Leaf</tissue>
    </source>
</reference>